<evidence type="ECO:0000256" key="6">
    <source>
        <dbReference type="ARBA" id="ARBA00023065"/>
    </source>
</evidence>
<sequence length="293" mass="32087">MPSLKDLKARITSVKSTRKITSAMKMVAAAKLRRAQTRAEAARPYAEAMQRMLAELACNMADRDGAPKLLAGNGKDRTHLIVSVTSDRGLAGGFNSNIGRATRRLIQRLQGEGKTVRLLPVGRKGADFLQREFRGDIVDRIPGSAGKDVAFAAVQELADRITAMVERDEVDVVTLVFNRFNNVMSQTPTELQLVPLALPSNDNEKGDSDASYEFEPDEETILARLLPRNLAIQLYRAMLESAAGEQGARMTAMDSATRNAGKAIDRLTQTYNRTRQANITKELIEIISGAEAV</sequence>
<dbReference type="PANTHER" id="PTHR11693">
    <property type="entry name" value="ATP SYNTHASE GAMMA CHAIN"/>
    <property type="match status" value="1"/>
</dbReference>
<dbReference type="Proteomes" id="UP001524587">
    <property type="component" value="Unassembled WGS sequence"/>
</dbReference>
<evidence type="ECO:0000256" key="10">
    <source>
        <dbReference type="HAMAP-Rule" id="MF_00815"/>
    </source>
</evidence>
<proteinExistence type="inferred from homology"/>
<comment type="similarity">
    <text evidence="3 10">Belongs to the ATPase gamma chain family.</text>
</comment>
<evidence type="ECO:0000256" key="4">
    <source>
        <dbReference type="ARBA" id="ARBA00022448"/>
    </source>
</evidence>
<evidence type="ECO:0000256" key="7">
    <source>
        <dbReference type="ARBA" id="ARBA00023136"/>
    </source>
</evidence>
<evidence type="ECO:0000256" key="3">
    <source>
        <dbReference type="ARBA" id="ARBA00007681"/>
    </source>
</evidence>
<dbReference type="SUPFAM" id="SSF52943">
    <property type="entry name" value="ATP synthase (F1-ATPase), gamma subunit"/>
    <property type="match status" value="1"/>
</dbReference>
<reference evidence="11 12" key="1">
    <citation type="submission" date="2022-06" db="EMBL/GenBank/DDBJ databases">
        <title>Endosaccharibacter gen. nov., sp. nov., endophytic bacteria isolated from sugarcane.</title>
        <authorList>
            <person name="Pitiwittayakul N."/>
            <person name="Yukphan P."/>
            <person name="Charoenyingcharoen P."/>
            <person name="Tanasupawat S."/>
        </authorList>
    </citation>
    <scope>NUCLEOTIDE SEQUENCE [LARGE SCALE GENOMIC DNA]</scope>
    <source>
        <strain evidence="11 12">KSS8</strain>
    </source>
</reference>
<dbReference type="HAMAP" id="MF_00815">
    <property type="entry name" value="ATP_synth_gamma_bact"/>
    <property type="match status" value="1"/>
</dbReference>
<keyword evidence="12" id="KW-1185">Reference proteome</keyword>
<keyword evidence="8 10" id="KW-0139">CF(1)</keyword>
<gene>
    <name evidence="10" type="primary">atpG</name>
    <name evidence="11" type="ORF">NFI95_03190</name>
</gene>
<dbReference type="Gene3D" id="1.10.287.80">
    <property type="entry name" value="ATP synthase, gamma subunit, helix hairpin domain"/>
    <property type="match status" value="1"/>
</dbReference>
<evidence type="ECO:0000256" key="2">
    <source>
        <dbReference type="ARBA" id="ARBA00004170"/>
    </source>
</evidence>
<dbReference type="InterPro" id="IPR035968">
    <property type="entry name" value="ATP_synth_F1_ATPase_gsu"/>
</dbReference>
<dbReference type="NCBIfam" id="NF004146">
    <property type="entry name" value="PRK05621.1-4"/>
    <property type="match status" value="1"/>
</dbReference>
<keyword evidence="9 10" id="KW-0066">ATP synthesis</keyword>
<dbReference type="PIRSF" id="PIRSF039089">
    <property type="entry name" value="ATP_synthase_gamma"/>
    <property type="match status" value="1"/>
</dbReference>
<keyword evidence="4 10" id="KW-0813">Transport</keyword>
<protein>
    <recommendedName>
        <fullName evidence="10">ATP synthase gamma chain</fullName>
    </recommendedName>
    <alternativeName>
        <fullName evidence="10">ATP synthase F1 sector gamma subunit</fullName>
    </alternativeName>
    <alternativeName>
        <fullName evidence="10">F-ATPase gamma subunit</fullName>
    </alternativeName>
</protein>
<evidence type="ECO:0000313" key="11">
    <source>
        <dbReference type="EMBL" id="MCQ8277456.1"/>
    </source>
</evidence>
<keyword evidence="10" id="KW-1003">Cell membrane</keyword>
<dbReference type="PANTHER" id="PTHR11693:SF22">
    <property type="entry name" value="ATP SYNTHASE SUBUNIT GAMMA, MITOCHONDRIAL"/>
    <property type="match status" value="1"/>
</dbReference>
<dbReference type="InterPro" id="IPR000131">
    <property type="entry name" value="ATP_synth_F1_gsu"/>
</dbReference>
<dbReference type="EMBL" id="JAMSKV010000002">
    <property type="protein sequence ID" value="MCQ8277456.1"/>
    <property type="molecule type" value="Genomic_DNA"/>
</dbReference>
<organism evidence="11 12">
    <name type="scientific">Endosaccharibacter trunci</name>
    <dbReference type="NCBI Taxonomy" id="2812733"/>
    <lineage>
        <taxon>Bacteria</taxon>
        <taxon>Pseudomonadati</taxon>
        <taxon>Pseudomonadota</taxon>
        <taxon>Alphaproteobacteria</taxon>
        <taxon>Acetobacterales</taxon>
        <taxon>Acetobacteraceae</taxon>
        <taxon>Endosaccharibacter</taxon>
    </lineage>
</organism>
<dbReference type="Pfam" id="PF00231">
    <property type="entry name" value="ATP-synt"/>
    <property type="match status" value="1"/>
</dbReference>
<keyword evidence="7 10" id="KW-0472">Membrane</keyword>
<comment type="function">
    <text evidence="1 10">Produces ATP from ADP in the presence of a proton gradient across the membrane. The gamma chain is believed to be important in regulating ATPase activity and the flow of protons through the CF(0) complex.</text>
</comment>
<evidence type="ECO:0000256" key="8">
    <source>
        <dbReference type="ARBA" id="ARBA00023196"/>
    </source>
</evidence>
<name>A0ABT1W5N8_9PROT</name>
<dbReference type="InterPro" id="IPR023632">
    <property type="entry name" value="ATP_synth_F1_gsu_CS"/>
</dbReference>
<dbReference type="PRINTS" id="PR00126">
    <property type="entry name" value="ATPASEGAMMA"/>
</dbReference>
<comment type="caution">
    <text evidence="11">The sequence shown here is derived from an EMBL/GenBank/DDBJ whole genome shotgun (WGS) entry which is preliminary data.</text>
</comment>
<keyword evidence="5 10" id="KW-0375">Hydrogen ion transport</keyword>
<dbReference type="PROSITE" id="PS00153">
    <property type="entry name" value="ATPASE_GAMMA"/>
    <property type="match status" value="1"/>
</dbReference>
<dbReference type="NCBIfam" id="TIGR01146">
    <property type="entry name" value="ATPsyn_F1gamma"/>
    <property type="match status" value="1"/>
</dbReference>
<dbReference type="Gene3D" id="3.40.1380.10">
    <property type="match status" value="1"/>
</dbReference>
<evidence type="ECO:0000256" key="5">
    <source>
        <dbReference type="ARBA" id="ARBA00022781"/>
    </source>
</evidence>
<evidence type="ECO:0000256" key="1">
    <source>
        <dbReference type="ARBA" id="ARBA00003456"/>
    </source>
</evidence>
<dbReference type="RefSeq" id="WP_422862901.1">
    <property type="nucleotide sequence ID" value="NZ_JAMSKV010000002.1"/>
</dbReference>
<comment type="subcellular location">
    <subcellularLocation>
        <location evidence="10">Cell membrane</location>
        <topology evidence="10">Peripheral membrane protein</topology>
    </subcellularLocation>
    <subcellularLocation>
        <location evidence="2">Membrane</location>
        <topology evidence="2">Peripheral membrane protein</topology>
    </subcellularLocation>
</comment>
<dbReference type="CDD" id="cd12151">
    <property type="entry name" value="F1-ATPase_gamma"/>
    <property type="match status" value="1"/>
</dbReference>
<comment type="subunit">
    <text evidence="10">F-type ATPases have 2 components, CF(1) - the catalytic core - and CF(0) - the membrane proton channel. CF(1) has five subunits: alpha(3), beta(3), gamma(1), delta(1), epsilon(1). CF(0) has three main subunits: a, b and c.</text>
</comment>
<accession>A0ABT1W5N8</accession>
<evidence type="ECO:0000256" key="9">
    <source>
        <dbReference type="ARBA" id="ARBA00023310"/>
    </source>
</evidence>
<keyword evidence="6 10" id="KW-0406">Ion transport</keyword>
<evidence type="ECO:0000313" key="12">
    <source>
        <dbReference type="Proteomes" id="UP001524587"/>
    </source>
</evidence>